<organism evidence="2 3">
    <name type="scientific">Brassica cretica</name>
    <name type="common">Mustard</name>
    <dbReference type="NCBI Taxonomy" id="69181"/>
    <lineage>
        <taxon>Eukaryota</taxon>
        <taxon>Viridiplantae</taxon>
        <taxon>Streptophyta</taxon>
        <taxon>Embryophyta</taxon>
        <taxon>Tracheophyta</taxon>
        <taxon>Spermatophyta</taxon>
        <taxon>Magnoliopsida</taxon>
        <taxon>eudicotyledons</taxon>
        <taxon>Gunneridae</taxon>
        <taxon>Pentapetalae</taxon>
        <taxon>rosids</taxon>
        <taxon>malvids</taxon>
        <taxon>Brassicales</taxon>
        <taxon>Brassicaceae</taxon>
        <taxon>Brassiceae</taxon>
        <taxon>Brassica</taxon>
    </lineage>
</organism>
<keyword evidence="1" id="KW-1133">Transmembrane helix</keyword>
<dbReference type="Proteomes" id="UP000712600">
    <property type="component" value="Unassembled WGS sequence"/>
</dbReference>
<dbReference type="EMBL" id="QGKX02001621">
    <property type="protein sequence ID" value="KAF3504557.1"/>
    <property type="molecule type" value="Genomic_DNA"/>
</dbReference>
<dbReference type="AlphaFoldDB" id="A0A8S9NRH9"/>
<comment type="caution">
    <text evidence="2">The sequence shown here is derived from an EMBL/GenBank/DDBJ whole genome shotgun (WGS) entry which is preliminary data.</text>
</comment>
<evidence type="ECO:0000313" key="2">
    <source>
        <dbReference type="EMBL" id="KAF3504557.1"/>
    </source>
</evidence>
<reference evidence="2" key="1">
    <citation type="submission" date="2019-12" db="EMBL/GenBank/DDBJ databases">
        <title>Genome sequencing and annotation of Brassica cretica.</title>
        <authorList>
            <person name="Studholme D.J."/>
            <person name="Sarris P."/>
        </authorList>
    </citation>
    <scope>NUCLEOTIDE SEQUENCE</scope>
    <source>
        <strain evidence="2">PFS-109/04</strain>
        <tissue evidence="2">Leaf</tissue>
    </source>
</reference>
<name>A0A8S9NRH9_BRACR</name>
<proteinExistence type="predicted"/>
<protein>
    <submittedName>
        <fullName evidence="2">Uncharacterized protein</fullName>
    </submittedName>
</protein>
<feature type="transmembrane region" description="Helical" evidence="1">
    <location>
        <begin position="53"/>
        <end position="74"/>
    </location>
</feature>
<evidence type="ECO:0000256" key="1">
    <source>
        <dbReference type="SAM" id="Phobius"/>
    </source>
</evidence>
<sequence>MCSATRLCSRRDLSSRRRNVLASPEKLAGNQLQRLLFWVVYERKSDVKKDMNFFVPLYVDVVICVISCSFRSPFINPRSTLVLQVDLGSIVSTEDMLSCVRDGLSGFQLGHALK</sequence>
<keyword evidence="1" id="KW-0812">Transmembrane</keyword>
<keyword evidence="1" id="KW-0472">Membrane</keyword>
<accession>A0A8S9NRH9</accession>
<evidence type="ECO:0000313" key="3">
    <source>
        <dbReference type="Proteomes" id="UP000712600"/>
    </source>
</evidence>
<gene>
    <name evidence="2" type="ORF">F2Q69_00044715</name>
</gene>